<keyword evidence="2" id="KW-1185">Reference proteome</keyword>
<dbReference type="Proteomes" id="UP000190625">
    <property type="component" value="Unassembled WGS sequence"/>
</dbReference>
<proteinExistence type="predicted"/>
<protein>
    <submittedName>
        <fullName evidence="1">Uncharacterized protein</fullName>
    </submittedName>
</protein>
<organism evidence="1 2">
    <name type="scientific">Selenihalanaerobacter shriftii</name>
    <dbReference type="NCBI Taxonomy" id="142842"/>
    <lineage>
        <taxon>Bacteria</taxon>
        <taxon>Bacillati</taxon>
        <taxon>Bacillota</taxon>
        <taxon>Clostridia</taxon>
        <taxon>Halanaerobiales</taxon>
        <taxon>Halobacteroidaceae</taxon>
        <taxon>Selenihalanaerobacter</taxon>
    </lineage>
</organism>
<dbReference type="RefSeq" id="WP_078809788.1">
    <property type="nucleotide sequence ID" value="NZ_FUWM01000009.1"/>
</dbReference>
<reference evidence="2" key="1">
    <citation type="submission" date="2017-02" db="EMBL/GenBank/DDBJ databases">
        <authorList>
            <person name="Varghese N."/>
            <person name="Submissions S."/>
        </authorList>
    </citation>
    <scope>NUCLEOTIDE SEQUENCE [LARGE SCALE GENOMIC DNA]</scope>
    <source>
        <strain evidence="2">ATCC BAA-73</strain>
    </source>
</reference>
<accession>A0A1T4LZE7</accession>
<evidence type="ECO:0000313" key="1">
    <source>
        <dbReference type="EMBL" id="SJZ59834.1"/>
    </source>
</evidence>
<gene>
    <name evidence="1" type="ORF">SAMN02745118_01305</name>
</gene>
<dbReference type="OrthoDB" id="2934253at2"/>
<dbReference type="STRING" id="142842.SAMN02745118_01305"/>
<evidence type="ECO:0000313" key="2">
    <source>
        <dbReference type="Proteomes" id="UP000190625"/>
    </source>
</evidence>
<sequence length="87" mass="10036">MWFDKEPISDQNLPYDRFNIYVNKDLVGEKVPLAENNDIHQVENHLEKKGINDFNILIKGGHFVIKANKPSEVETIKALLGSYLVNR</sequence>
<dbReference type="AlphaFoldDB" id="A0A1T4LZE7"/>
<name>A0A1T4LZE7_9FIRM</name>
<dbReference type="EMBL" id="FUWM01000009">
    <property type="protein sequence ID" value="SJZ59834.1"/>
    <property type="molecule type" value="Genomic_DNA"/>
</dbReference>